<protein>
    <submittedName>
        <fullName evidence="1">Uncharacterized protein</fullName>
    </submittedName>
</protein>
<dbReference type="RefSeq" id="WP_142085763.1">
    <property type="nucleotide sequence ID" value="NZ_VFPV01000005.1"/>
</dbReference>
<proteinExistence type="predicted"/>
<comment type="caution">
    <text evidence="1">The sequence shown here is derived from an EMBL/GenBank/DDBJ whole genome shotgun (WGS) entry which is preliminary data.</text>
</comment>
<evidence type="ECO:0000313" key="1">
    <source>
        <dbReference type="EMBL" id="TQM98353.1"/>
    </source>
</evidence>
<gene>
    <name evidence="1" type="ORF">BDD18_4234</name>
</gene>
<dbReference type="Proteomes" id="UP000316993">
    <property type="component" value="Unassembled WGS sequence"/>
</dbReference>
<reference evidence="1 2" key="1">
    <citation type="submission" date="2019-06" db="EMBL/GenBank/DDBJ databases">
        <title>Genomic Encyclopedia of Archaeal and Bacterial Type Strains, Phase II (KMG-II): from individual species to whole genera.</title>
        <authorList>
            <person name="Goeker M."/>
        </authorList>
    </citation>
    <scope>NUCLEOTIDE SEQUENCE [LARGE SCALE GENOMIC DNA]</scope>
    <source>
        <strain evidence="1 2">DSM 7270</strain>
    </source>
</reference>
<dbReference type="EMBL" id="VFPV01000005">
    <property type="protein sequence ID" value="TQM98353.1"/>
    <property type="molecule type" value="Genomic_DNA"/>
</dbReference>
<evidence type="ECO:0000313" key="2">
    <source>
        <dbReference type="Proteomes" id="UP000316993"/>
    </source>
</evidence>
<organism evidence="1 2">
    <name type="scientific">Acidovorax temperans</name>
    <dbReference type="NCBI Taxonomy" id="80878"/>
    <lineage>
        <taxon>Bacteria</taxon>
        <taxon>Pseudomonadati</taxon>
        <taxon>Pseudomonadota</taxon>
        <taxon>Betaproteobacteria</taxon>
        <taxon>Burkholderiales</taxon>
        <taxon>Comamonadaceae</taxon>
        <taxon>Acidovorax</taxon>
    </lineage>
</organism>
<name>A0A543KTF8_9BURK</name>
<accession>A0A543KTF8</accession>
<sequence length="258" mass="28675">MWPTGKKGLCRQAEIPLRTFNAWLKLTGPITSEQLVILREAIHLSDGEIAHARPLGGCFLVANTAKNVIRLYEAITHENELLASFEAVSTSSQFNGYRVLIFAVMGYTPTTILFPRGGPAEAALNRNDLPGFQGPVPVPSGFARFIDGLIEDMLEHDEHGHAGCDMFKDYFSWFLTLKHGAPELEEDEEERNQEDDDIPPHLRIAIDILATSYSEDPNVQEHSRSLMPSCNPSDKDLKALLRTSFANGFLAGLRLGRE</sequence>
<dbReference type="AlphaFoldDB" id="A0A543KTF8"/>